<dbReference type="GO" id="GO:0022857">
    <property type="term" value="F:transmembrane transporter activity"/>
    <property type="evidence" value="ECO:0007669"/>
    <property type="project" value="InterPro"/>
</dbReference>
<evidence type="ECO:0000256" key="5">
    <source>
        <dbReference type="ARBA" id="ARBA00022989"/>
    </source>
</evidence>
<keyword evidence="10" id="KW-1185">Reference proteome</keyword>
<dbReference type="PANTHER" id="PTHR48020:SF12">
    <property type="entry name" value="PROTON MYO-INOSITOL COTRANSPORTER"/>
    <property type="match status" value="1"/>
</dbReference>
<dbReference type="AlphaFoldDB" id="A0A1M4U6G6"/>
<evidence type="ECO:0000256" key="6">
    <source>
        <dbReference type="ARBA" id="ARBA00023136"/>
    </source>
</evidence>
<dbReference type="InterPro" id="IPR005828">
    <property type="entry name" value="MFS_sugar_transport-like"/>
</dbReference>
<dbReference type="PROSITE" id="PS00216">
    <property type="entry name" value="SUGAR_TRANSPORT_1"/>
    <property type="match status" value="2"/>
</dbReference>
<evidence type="ECO:0000256" key="3">
    <source>
        <dbReference type="ARBA" id="ARBA00022448"/>
    </source>
</evidence>
<organism evidence="9 10">
    <name type="scientific">Mariniphaga anaerophila</name>
    <dbReference type="NCBI Taxonomy" id="1484053"/>
    <lineage>
        <taxon>Bacteria</taxon>
        <taxon>Pseudomonadati</taxon>
        <taxon>Bacteroidota</taxon>
        <taxon>Bacteroidia</taxon>
        <taxon>Marinilabiliales</taxon>
        <taxon>Prolixibacteraceae</taxon>
        <taxon>Mariniphaga</taxon>
    </lineage>
</organism>
<evidence type="ECO:0000313" key="10">
    <source>
        <dbReference type="Proteomes" id="UP000184164"/>
    </source>
</evidence>
<proteinExistence type="inferred from homology"/>
<feature type="transmembrane region" description="Helical" evidence="7">
    <location>
        <begin position="102"/>
        <end position="123"/>
    </location>
</feature>
<name>A0A1M4U6G6_9BACT</name>
<dbReference type="Pfam" id="PF00083">
    <property type="entry name" value="Sugar_tr"/>
    <property type="match status" value="2"/>
</dbReference>
<evidence type="ECO:0000256" key="4">
    <source>
        <dbReference type="ARBA" id="ARBA00022692"/>
    </source>
</evidence>
<sequence>MQSKFYVYKLAFIVSIGGLLLGISANVSGASEFYRSYFDLKVGSFLEGLGVSIAMLATFIGNFNAGTISDKLGRKRALLLAAFLFSFCTLGSGLATNYTFFLISRFIGGLGIGISLLVVPMFIAEFSPQEKRGFLVSFNQLNVGIGFLLAYLLNSIVVKNVSDPDLTWRWMLGVGFVFPAIYMVLMLFVPESPRWLITKGKMDEARKIMSKMGGEAYAEKELAEIQKAAGSGNHEKVSYGKLWSVLFSKPMRLVLLVGLSVAFFQMASGFNSVMFFVPRIFRMAGFGGSGSFFMSNLVGITMVVMTVASMFAIDRLGRKPLLLIGVAIMAISVLVSAWGFNTSSYKIEANDLETIAASIENTQEKQIVTTVLTKMQESEATKELAFFNTFKNEILVAAGDTELADKIYSEQRGSLLDATISINSVLVMIAILGFVIGFSISLGPITWALLSEIFPGQVRGLGMSIAGTLNALTSFIVTTIFPIELEMIGSAATFFIYGALLVIFIFMVIRWFPETKGKSLEEIEKMMVK</sequence>
<dbReference type="OrthoDB" id="9783823at2"/>
<evidence type="ECO:0000256" key="1">
    <source>
        <dbReference type="ARBA" id="ARBA00004141"/>
    </source>
</evidence>
<feature type="transmembrane region" description="Helical" evidence="7">
    <location>
        <begin position="253"/>
        <end position="281"/>
    </location>
</feature>
<keyword evidence="4 7" id="KW-0812">Transmembrane</keyword>
<feature type="transmembrane region" description="Helical" evidence="7">
    <location>
        <begin position="293"/>
        <end position="313"/>
    </location>
</feature>
<dbReference type="Gene3D" id="1.20.1250.20">
    <property type="entry name" value="MFS general substrate transporter like domains"/>
    <property type="match status" value="2"/>
</dbReference>
<feature type="transmembrane region" description="Helical" evidence="7">
    <location>
        <begin position="135"/>
        <end position="158"/>
    </location>
</feature>
<dbReference type="PRINTS" id="PR00171">
    <property type="entry name" value="SUGRTRNSPORT"/>
</dbReference>
<feature type="transmembrane region" description="Helical" evidence="7">
    <location>
        <begin position="77"/>
        <end position="96"/>
    </location>
</feature>
<dbReference type="PROSITE" id="PS00217">
    <property type="entry name" value="SUGAR_TRANSPORT_2"/>
    <property type="match status" value="1"/>
</dbReference>
<keyword evidence="3" id="KW-0813">Transport</keyword>
<dbReference type="STRING" id="1484053.SAMN05444274_101587"/>
<feature type="transmembrane region" description="Helical" evidence="7">
    <location>
        <begin position="170"/>
        <end position="189"/>
    </location>
</feature>
<dbReference type="InterPro" id="IPR050814">
    <property type="entry name" value="Myo-inositol_Transporter"/>
</dbReference>
<dbReference type="EMBL" id="FQUM01000001">
    <property type="protein sequence ID" value="SHE52238.1"/>
    <property type="molecule type" value="Genomic_DNA"/>
</dbReference>
<feature type="transmembrane region" description="Helical" evidence="7">
    <location>
        <begin position="45"/>
        <end position="65"/>
    </location>
</feature>
<dbReference type="InterPro" id="IPR005829">
    <property type="entry name" value="Sugar_transporter_CS"/>
</dbReference>
<feature type="transmembrane region" description="Helical" evidence="7">
    <location>
        <begin position="425"/>
        <end position="449"/>
    </location>
</feature>
<comment type="subcellular location">
    <subcellularLocation>
        <location evidence="1">Membrane</location>
        <topology evidence="1">Multi-pass membrane protein</topology>
    </subcellularLocation>
</comment>
<dbReference type="PROSITE" id="PS50850">
    <property type="entry name" value="MFS"/>
    <property type="match status" value="1"/>
</dbReference>
<feature type="transmembrane region" description="Helical" evidence="7">
    <location>
        <begin position="320"/>
        <end position="340"/>
    </location>
</feature>
<reference evidence="10" key="1">
    <citation type="submission" date="2016-11" db="EMBL/GenBank/DDBJ databases">
        <authorList>
            <person name="Varghese N."/>
            <person name="Submissions S."/>
        </authorList>
    </citation>
    <scope>NUCLEOTIDE SEQUENCE [LARGE SCALE GENOMIC DNA]</scope>
    <source>
        <strain evidence="10">DSM 26910</strain>
    </source>
</reference>
<dbReference type="RefSeq" id="WP_072998708.1">
    <property type="nucleotide sequence ID" value="NZ_FQUM01000001.1"/>
</dbReference>
<gene>
    <name evidence="9" type="ORF">SAMN05444274_101587</name>
</gene>
<dbReference type="SUPFAM" id="SSF103473">
    <property type="entry name" value="MFS general substrate transporter"/>
    <property type="match status" value="1"/>
</dbReference>
<evidence type="ECO:0000256" key="2">
    <source>
        <dbReference type="ARBA" id="ARBA00010992"/>
    </source>
</evidence>
<dbReference type="Proteomes" id="UP000184164">
    <property type="component" value="Unassembled WGS sequence"/>
</dbReference>
<feature type="domain" description="Major facilitator superfamily (MFS) profile" evidence="8">
    <location>
        <begin position="10"/>
        <end position="516"/>
    </location>
</feature>
<keyword evidence="5 7" id="KW-1133">Transmembrane helix</keyword>
<evidence type="ECO:0000313" key="9">
    <source>
        <dbReference type="EMBL" id="SHE52238.1"/>
    </source>
</evidence>
<feature type="transmembrane region" description="Helical" evidence="7">
    <location>
        <begin position="487"/>
        <end position="509"/>
    </location>
</feature>
<accession>A0A1M4U6G6</accession>
<evidence type="ECO:0000256" key="7">
    <source>
        <dbReference type="SAM" id="Phobius"/>
    </source>
</evidence>
<feature type="transmembrane region" description="Helical" evidence="7">
    <location>
        <begin position="461"/>
        <end position="481"/>
    </location>
</feature>
<dbReference type="InterPro" id="IPR020846">
    <property type="entry name" value="MFS_dom"/>
</dbReference>
<comment type="similarity">
    <text evidence="2">Belongs to the major facilitator superfamily. Sugar transporter (TC 2.A.1.1) family.</text>
</comment>
<dbReference type="GO" id="GO:0016020">
    <property type="term" value="C:membrane"/>
    <property type="evidence" value="ECO:0007669"/>
    <property type="project" value="UniProtKB-SubCell"/>
</dbReference>
<keyword evidence="6 7" id="KW-0472">Membrane</keyword>
<evidence type="ECO:0000259" key="8">
    <source>
        <dbReference type="PROSITE" id="PS50850"/>
    </source>
</evidence>
<dbReference type="PANTHER" id="PTHR48020">
    <property type="entry name" value="PROTON MYO-INOSITOL COTRANSPORTER"/>
    <property type="match status" value="1"/>
</dbReference>
<dbReference type="InterPro" id="IPR036259">
    <property type="entry name" value="MFS_trans_sf"/>
</dbReference>
<dbReference type="InterPro" id="IPR003663">
    <property type="entry name" value="Sugar/inositol_transpt"/>
</dbReference>
<protein>
    <submittedName>
        <fullName evidence="9">MFS transporter, sugar porter (SP) family</fullName>
    </submittedName>
</protein>